<sequence length="122" mass="13562">MMTARQGDHKKHISNNNPPRLSPPPVLDISINTSHPGHHIPAPLCPRLPVSSRRGINFRASFMVYGSYLGTEKTMVPLTEPASPHFQTHFSRLVSSCRLVDRNDSFVTCARNVPRSNAALYS</sequence>
<name>A0A5B7EPT0_PORTR</name>
<feature type="region of interest" description="Disordered" evidence="1">
    <location>
        <begin position="1"/>
        <end position="33"/>
    </location>
</feature>
<proteinExistence type="predicted"/>
<gene>
    <name evidence="2" type="ORF">E2C01_028655</name>
</gene>
<comment type="caution">
    <text evidence="2">The sequence shown here is derived from an EMBL/GenBank/DDBJ whole genome shotgun (WGS) entry which is preliminary data.</text>
</comment>
<evidence type="ECO:0000313" key="2">
    <source>
        <dbReference type="EMBL" id="MPC35236.1"/>
    </source>
</evidence>
<dbReference type="AlphaFoldDB" id="A0A5B7EPT0"/>
<protein>
    <submittedName>
        <fullName evidence="2">Uncharacterized protein</fullName>
    </submittedName>
</protein>
<accession>A0A5B7EPT0</accession>
<keyword evidence="3" id="KW-1185">Reference proteome</keyword>
<evidence type="ECO:0000313" key="3">
    <source>
        <dbReference type="Proteomes" id="UP000324222"/>
    </source>
</evidence>
<evidence type="ECO:0000256" key="1">
    <source>
        <dbReference type="SAM" id="MobiDB-lite"/>
    </source>
</evidence>
<reference evidence="2 3" key="1">
    <citation type="submission" date="2019-05" db="EMBL/GenBank/DDBJ databases">
        <title>Another draft genome of Portunus trituberculatus and its Hox gene families provides insights of decapod evolution.</title>
        <authorList>
            <person name="Jeong J.-H."/>
            <person name="Song I."/>
            <person name="Kim S."/>
            <person name="Choi T."/>
            <person name="Kim D."/>
            <person name="Ryu S."/>
            <person name="Kim W."/>
        </authorList>
    </citation>
    <scope>NUCLEOTIDE SEQUENCE [LARGE SCALE GENOMIC DNA]</scope>
    <source>
        <tissue evidence="2">Muscle</tissue>
    </source>
</reference>
<dbReference type="EMBL" id="VSRR010003229">
    <property type="protein sequence ID" value="MPC35236.1"/>
    <property type="molecule type" value="Genomic_DNA"/>
</dbReference>
<dbReference type="Proteomes" id="UP000324222">
    <property type="component" value="Unassembled WGS sequence"/>
</dbReference>
<organism evidence="2 3">
    <name type="scientific">Portunus trituberculatus</name>
    <name type="common">Swimming crab</name>
    <name type="synonym">Neptunus trituberculatus</name>
    <dbReference type="NCBI Taxonomy" id="210409"/>
    <lineage>
        <taxon>Eukaryota</taxon>
        <taxon>Metazoa</taxon>
        <taxon>Ecdysozoa</taxon>
        <taxon>Arthropoda</taxon>
        <taxon>Crustacea</taxon>
        <taxon>Multicrustacea</taxon>
        <taxon>Malacostraca</taxon>
        <taxon>Eumalacostraca</taxon>
        <taxon>Eucarida</taxon>
        <taxon>Decapoda</taxon>
        <taxon>Pleocyemata</taxon>
        <taxon>Brachyura</taxon>
        <taxon>Eubrachyura</taxon>
        <taxon>Portunoidea</taxon>
        <taxon>Portunidae</taxon>
        <taxon>Portuninae</taxon>
        <taxon>Portunus</taxon>
    </lineage>
</organism>